<feature type="region of interest" description="Disordered" evidence="1">
    <location>
        <begin position="326"/>
        <end position="355"/>
    </location>
</feature>
<feature type="region of interest" description="Disordered" evidence="1">
    <location>
        <begin position="172"/>
        <end position="307"/>
    </location>
</feature>
<feature type="region of interest" description="Disordered" evidence="1">
    <location>
        <begin position="793"/>
        <end position="812"/>
    </location>
</feature>
<feature type="compositionally biased region" description="Polar residues" evidence="1">
    <location>
        <begin position="545"/>
        <end position="557"/>
    </location>
</feature>
<evidence type="ECO:0000256" key="1">
    <source>
        <dbReference type="SAM" id="MobiDB-lite"/>
    </source>
</evidence>
<feature type="compositionally biased region" description="Polar residues" evidence="1">
    <location>
        <begin position="802"/>
        <end position="812"/>
    </location>
</feature>
<evidence type="ECO:0000313" key="2">
    <source>
        <dbReference type="EMBL" id="KAI9274611.1"/>
    </source>
</evidence>
<feature type="compositionally biased region" description="Acidic residues" evidence="1">
    <location>
        <begin position="442"/>
        <end position="452"/>
    </location>
</feature>
<feature type="compositionally biased region" description="Polar residues" evidence="1">
    <location>
        <begin position="391"/>
        <end position="407"/>
    </location>
</feature>
<feature type="compositionally biased region" description="Low complexity" evidence="1">
    <location>
        <begin position="64"/>
        <end position="85"/>
    </location>
</feature>
<feature type="compositionally biased region" description="Basic and acidic residues" evidence="1">
    <location>
        <begin position="409"/>
        <end position="441"/>
    </location>
</feature>
<dbReference type="AlphaFoldDB" id="A0AAD5PIK9"/>
<feature type="compositionally biased region" description="Polar residues" evidence="1">
    <location>
        <begin position="108"/>
        <end position="118"/>
    </location>
</feature>
<reference evidence="2" key="1">
    <citation type="journal article" date="2022" name="IScience">
        <title>Evolution of zygomycete secretomes and the origins of terrestrial fungal ecologies.</title>
        <authorList>
            <person name="Chang Y."/>
            <person name="Wang Y."/>
            <person name="Mondo S."/>
            <person name="Ahrendt S."/>
            <person name="Andreopoulos W."/>
            <person name="Barry K."/>
            <person name="Beard J."/>
            <person name="Benny G.L."/>
            <person name="Blankenship S."/>
            <person name="Bonito G."/>
            <person name="Cuomo C."/>
            <person name="Desiro A."/>
            <person name="Gervers K.A."/>
            <person name="Hundley H."/>
            <person name="Kuo A."/>
            <person name="LaButti K."/>
            <person name="Lang B.F."/>
            <person name="Lipzen A."/>
            <person name="O'Donnell K."/>
            <person name="Pangilinan J."/>
            <person name="Reynolds N."/>
            <person name="Sandor L."/>
            <person name="Smith M.E."/>
            <person name="Tsang A."/>
            <person name="Grigoriev I.V."/>
            <person name="Stajich J.E."/>
            <person name="Spatafora J.W."/>
        </authorList>
    </citation>
    <scope>NUCLEOTIDE SEQUENCE</scope>
    <source>
        <strain evidence="2">RSA 2281</strain>
    </source>
</reference>
<feature type="compositionally biased region" description="Polar residues" evidence="1">
    <location>
        <begin position="25"/>
        <end position="44"/>
    </location>
</feature>
<dbReference type="Proteomes" id="UP001209540">
    <property type="component" value="Unassembled WGS sequence"/>
</dbReference>
<evidence type="ECO:0000313" key="3">
    <source>
        <dbReference type="Proteomes" id="UP001209540"/>
    </source>
</evidence>
<feature type="compositionally biased region" description="Polar residues" evidence="1">
    <location>
        <begin position="242"/>
        <end position="256"/>
    </location>
</feature>
<dbReference type="EMBL" id="JAIXMP010000004">
    <property type="protein sequence ID" value="KAI9274611.1"/>
    <property type="molecule type" value="Genomic_DNA"/>
</dbReference>
<keyword evidence="3" id="KW-1185">Reference proteome</keyword>
<sequence length="812" mass="92262">MTMENNESGVSWEFDAPKYFDFQHPEQSSSQWDDSWFGSQSPEASRSNRLRLRGRRPPLPGPSRPIGIKSTTTIKTMPSTSTIHRPSPPPPPPASARRDIFAALASTKPRSSTLQKQQPIAPPSRPAPISTSSTFQGRSTRPTITPMMIGSMSRARMAAGQRDVAAVVKRITHRFGKKQPEETEATKTSEWAMDELNEHEDEQQLIQENEETSENPVDNNKENVPPHERLLLRQEQEKQQLSPSVSPMIQEQSQLSPDDRVHHMSSNPDNENEDSEQDLFTQERNQDILQHQEHGEEEVALLDEEEMEKNDTIFSGRSLGDEIAMANKNQPPRSDTNTSSAGTGKLLYSNNDDNDSVTVDSSIQAKRLSISDNKRSLFDEMMERMDKLRQTINTQSGITTSDEQNFPSLREDTVTNDESRASEDIVYMEERRSLFETKKELQEEEAQEEENETSLRQQQQQFDDQEEDQPVIQKKSKEVLLPNVNKTRFDRRPQRPIASQRVPKDQPLPTTTISDNHSEEEKGKDVDEQDTTRMRRWLDDLPSQPDATTASNRSSSFLVPEKSRSVPSPRTSSSTKPYRTTTTLKPTNFDVLFERMAKIRSELLQVAKTSAIKPAESDLIRNIKKLEGPITGKMDDGDENLPPSDSAIIEQRIARARKVIEESKRDSQLWFVNKENQHGHSLLLPSPASLKRKSTVSQHHQRSNGDDDYHTIHSSSSSTLSSSMPRPTKIHRPLNTYSQDIIHHATTRRESMQHDISVAERVEKLKQRAARRASRVSIVPSYLPIEPTVPKSPTFATDARSRLSTNSRTYHY</sequence>
<feature type="compositionally biased region" description="Acidic residues" evidence="1">
    <location>
        <begin position="192"/>
        <end position="213"/>
    </location>
</feature>
<feature type="region of interest" description="Disordered" evidence="1">
    <location>
        <begin position="22"/>
        <end position="145"/>
    </location>
</feature>
<proteinExistence type="predicted"/>
<feature type="compositionally biased region" description="Polar residues" evidence="1">
    <location>
        <begin position="327"/>
        <end position="342"/>
    </location>
</feature>
<feature type="region of interest" description="Disordered" evidence="1">
    <location>
        <begin position="681"/>
        <end position="732"/>
    </location>
</feature>
<feature type="compositionally biased region" description="Basic residues" evidence="1">
    <location>
        <begin position="690"/>
        <end position="702"/>
    </location>
</feature>
<feature type="compositionally biased region" description="Acidic residues" evidence="1">
    <location>
        <begin position="295"/>
        <end position="307"/>
    </location>
</feature>
<feature type="compositionally biased region" description="Low complexity" evidence="1">
    <location>
        <begin position="714"/>
        <end position="723"/>
    </location>
</feature>
<feature type="compositionally biased region" description="Basic and acidic residues" evidence="1">
    <location>
        <begin position="219"/>
        <end position="238"/>
    </location>
</feature>
<feature type="compositionally biased region" description="Basic and acidic residues" evidence="1">
    <location>
        <begin position="178"/>
        <end position="187"/>
    </location>
</feature>
<name>A0AAD5PIK9_9FUNG</name>
<feature type="region of interest" description="Disordered" evidence="1">
    <location>
        <begin position="391"/>
        <end position="582"/>
    </location>
</feature>
<comment type="caution">
    <text evidence="2">The sequence shown here is derived from an EMBL/GenBank/DDBJ whole genome shotgun (WGS) entry which is preliminary data.</text>
</comment>
<accession>A0AAD5PIK9</accession>
<protein>
    <submittedName>
        <fullName evidence="2">Uncharacterized protein</fullName>
    </submittedName>
</protein>
<feature type="compositionally biased region" description="Low complexity" evidence="1">
    <location>
        <begin position="565"/>
        <end position="582"/>
    </location>
</feature>
<feature type="compositionally biased region" description="Basic and acidic residues" evidence="1">
    <location>
        <begin position="516"/>
        <end position="539"/>
    </location>
</feature>
<reference evidence="2" key="2">
    <citation type="submission" date="2023-02" db="EMBL/GenBank/DDBJ databases">
        <authorList>
            <consortium name="DOE Joint Genome Institute"/>
            <person name="Mondo S.J."/>
            <person name="Chang Y."/>
            <person name="Wang Y."/>
            <person name="Ahrendt S."/>
            <person name="Andreopoulos W."/>
            <person name="Barry K."/>
            <person name="Beard J."/>
            <person name="Benny G.L."/>
            <person name="Blankenship S."/>
            <person name="Bonito G."/>
            <person name="Cuomo C."/>
            <person name="Desiro A."/>
            <person name="Gervers K.A."/>
            <person name="Hundley H."/>
            <person name="Kuo A."/>
            <person name="LaButti K."/>
            <person name="Lang B.F."/>
            <person name="Lipzen A."/>
            <person name="O'Donnell K."/>
            <person name="Pangilinan J."/>
            <person name="Reynolds N."/>
            <person name="Sandor L."/>
            <person name="Smith M.W."/>
            <person name="Tsang A."/>
            <person name="Grigoriev I.V."/>
            <person name="Stajich J.E."/>
            <person name="Spatafora J.W."/>
        </authorList>
    </citation>
    <scope>NUCLEOTIDE SEQUENCE</scope>
    <source>
        <strain evidence="2">RSA 2281</strain>
    </source>
</reference>
<gene>
    <name evidence="2" type="ORF">BDA99DRAFT_498018</name>
</gene>
<feature type="compositionally biased region" description="Basic and acidic residues" evidence="1">
    <location>
        <begin position="284"/>
        <end position="294"/>
    </location>
</feature>
<organism evidence="2 3">
    <name type="scientific">Phascolomyces articulosus</name>
    <dbReference type="NCBI Taxonomy" id="60185"/>
    <lineage>
        <taxon>Eukaryota</taxon>
        <taxon>Fungi</taxon>
        <taxon>Fungi incertae sedis</taxon>
        <taxon>Mucoromycota</taxon>
        <taxon>Mucoromycotina</taxon>
        <taxon>Mucoromycetes</taxon>
        <taxon>Mucorales</taxon>
        <taxon>Lichtheimiaceae</taxon>
        <taxon>Phascolomyces</taxon>
    </lineage>
</organism>